<evidence type="ECO:0000313" key="4">
    <source>
        <dbReference type="EMBL" id="KAE9112249.1"/>
    </source>
</evidence>
<accession>A0A6A3WJ52</accession>
<evidence type="ECO:0000313" key="11">
    <source>
        <dbReference type="Proteomes" id="UP000440367"/>
    </source>
</evidence>
<dbReference type="Proteomes" id="UP000488956">
    <property type="component" value="Unassembled WGS sequence"/>
</dbReference>
<dbReference type="EMBL" id="QXGC01001714">
    <property type="protein sequence ID" value="KAE9197409.1"/>
    <property type="molecule type" value="Genomic_DNA"/>
</dbReference>
<evidence type="ECO:0000313" key="5">
    <source>
        <dbReference type="EMBL" id="KAE9186002.1"/>
    </source>
</evidence>
<dbReference type="AlphaFoldDB" id="A0A6A3WJ52"/>
<dbReference type="EMBL" id="QXFW01001721">
    <property type="protein sequence ID" value="KAE8986695.1"/>
    <property type="molecule type" value="Genomic_DNA"/>
</dbReference>
<dbReference type="EMBL" id="QXGB01001754">
    <property type="protein sequence ID" value="KAE9186002.1"/>
    <property type="molecule type" value="Genomic_DNA"/>
</dbReference>
<evidence type="ECO:0000313" key="2">
    <source>
        <dbReference type="EMBL" id="KAE9085644.1"/>
    </source>
</evidence>
<dbReference type="Proteomes" id="UP000440367">
    <property type="component" value="Unassembled WGS sequence"/>
</dbReference>
<organism evidence="5 9">
    <name type="scientific">Phytophthora fragariae</name>
    <dbReference type="NCBI Taxonomy" id="53985"/>
    <lineage>
        <taxon>Eukaryota</taxon>
        <taxon>Sar</taxon>
        <taxon>Stramenopiles</taxon>
        <taxon>Oomycota</taxon>
        <taxon>Peronosporomycetes</taxon>
        <taxon>Peronosporales</taxon>
        <taxon>Peronosporaceae</taxon>
        <taxon>Phytophthora</taxon>
    </lineage>
</organism>
<dbReference type="Proteomes" id="UP000460718">
    <property type="component" value="Unassembled WGS sequence"/>
</dbReference>
<dbReference type="Proteomes" id="UP000476176">
    <property type="component" value="Unassembled WGS sequence"/>
</dbReference>
<evidence type="ECO:0000313" key="16">
    <source>
        <dbReference type="Proteomes" id="UP000488956"/>
    </source>
</evidence>
<evidence type="ECO:0000313" key="15">
    <source>
        <dbReference type="Proteomes" id="UP000476176"/>
    </source>
</evidence>
<dbReference type="OrthoDB" id="108842at2759"/>
<protein>
    <submittedName>
        <fullName evidence="5">Uncharacterized protein</fullName>
    </submittedName>
</protein>
<keyword evidence="9" id="KW-1185">Reference proteome</keyword>
<dbReference type="Proteomes" id="UP000437068">
    <property type="component" value="Unassembled WGS sequence"/>
</dbReference>
<dbReference type="EMBL" id="QXGE01001701">
    <property type="protein sequence ID" value="KAE9289305.1"/>
    <property type="molecule type" value="Genomic_DNA"/>
</dbReference>
<evidence type="ECO:0000313" key="9">
    <source>
        <dbReference type="Proteomes" id="UP000433483"/>
    </source>
</evidence>
<sequence>MGEEVARVLALPLLWASLVPPGIFDYILIPSALKHRIVHAYIRAGGDAAVNPVIRVPLHVAGDGAQLELIEIRDDPDHSDQAQGSQGSMTGTSTRKEFAAIHSQMFSLRQQTASVLNEVLRSRTESQRDYQKVSSVLRRIALQPVSRRVAPNPTATEEEVREEAAVVNDRNAKLSKRPKDLYELCGQYEFELNGLKPAKNFSVADREVNKFSYSRRKIFWDMVATLVRTRFNSDVAIDKVYAVYGRQTSVTNILTALRHDKRQGGHPSLQV</sequence>
<evidence type="ECO:0000313" key="7">
    <source>
        <dbReference type="EMBL" id="KAE9199454.1"/>
    </source>
</evidence>
<evidence type="ECO:0000313" key="8">
    <source>
        <dbReference type="EMBL" id="KAE9289305.1"/>
    </source>
</evidence>
<reference evidence="9 10" key="1">
    <citation type="submission" date="2018-08" db="EMBL/GenBank/DDBJ databases">
        <title>Genomic investigation of the strawberry pathogen Phytophthora fragariae indicates pathogenicity is determined by transcriptional variation in three key races.</title>
        <authorList>
            <person name="Adams T.M."/>
            <person name="Armitage A.D."/>
            <person name="Sobczyk M.K."/>
            <person name="Bates H.J."/>
            <person name="Dunwell J.M."/>
            <person name="Nellist C.F."/>
            <person name="Harrison R.J."/>
        </authorList>
    </citation>
    <scope>NUCLEOTIDE SEQUENCE [LARGE SCALE GENOMIC DNA]</scope>
    <source>
        <strain evidence="8 10">A4</strain>
        <strain evidence="7 11">BC-1</strain>
        <strain evidence="6 15">BC-23</strain>
        <strain evidence="5 9">NOV-27</strain>
        <strain evidence="4 12">NOV-5</strain>
        <strain evidence="2 13">NOV-71</strain>
        <strain evidence="3 16">ONT-3</strain>
        <strain evidence="1 14">SCRP245</strain>
    </source>
</reference>
<dbReference type="EMBL" id="QXGA01001714">
    <property type="protein sequence ID" value="KAE9112249.1"/>
    <property type="molecule type" value="Genomic_DNA"/>
</dbReference>
<dbReference type="EMBL" id="QXFX01001729">
    <property type="protein sequence ID" value="KAE9085648.1"/>
    <property type="molecule type" value="Genomic_DNA"/>
</dbReference>
<gene>
    <name evidence="8" type="ORF">PF001_g20106</name>
    <name evidence="7" type="ORF">PF002_g22145</name>
    <name evidence="6" type="ORF">PF004_g19839</name>
    <name evidence="5" type="ORF">PF005_g21031</name>
    <name evidence="4" type="ORF">PF006_g20023</name>
    <name evidence="2" type="ORF">PF007_g21069</name>
    <name evidence="3" type="ORF">PF010_g20383</name>
    <name evidence="1" type="ORF">PF011_g19886</name>
</gene>
<evidence type="ECO:0000313" key="1">
    <source>
        <dbReference type="EMBL" id="KAE8986695.1"/>
    </source>
</evidence>
<name>A0A6A3WJ52_9STRA</name>
<proteinExistence type="predicted"/>
<dbReference type="EMBL" id="QXFZ01001744">
    <property type="protein sequence ID" value="KAE9085644.1"/>
    <property type="molecule type" value="Genomic_DNA"/>
</dbReference>
<evidence type="ECO:0000313" key="6">
    <source>
        <dbReference type="EMBL" id="KAE9197409.1"/>
    </source>
</evidence>
<dbReference type="Proteomes" id="UP000440732">
    <property type="component" value="Unassembled WGS sequence"/>
</dbReference>
<evidence type="ECO:0000313" key="14">
    <source>
        <dbReference type="Proteomes" id="UP000460718"/>
    </source>
</evidence>
<comment type="caution">
    <text evidence="5">The sequence shown here is derived from an EMBL/GenBank/DDBJ whole genome shotgun (WGS) entry which is preliminary data.</text>
</comment>
<dbReference type="Proteomes" id="UP000433483">
    <property type="component" value="Unassembled WGS sequence"/>
</dbReference>
<dbReference type="Proteomes" id="UP000441208">
    <property type="component" value="Unassembled WGS sequence"/>
</dbReference>
<evidence type="ECO:0000313" key="13">
    <source>
        <dbReference type="Proteomes" id="UP000441208"/>
    </source>
</evidence>
<evidence type="ECO:0000313" key="3">
    <source>
        <dbReference type="EMBL" id="KAE9085648.1"/>
    </source>
</evidence>
<dbReference type="EMBL" id="QXGD01001769">
    <property type="protein sequence ID" value="KAE9199454.1"/>
    <property type="molecule type" value="Genomic_DNA"/>
</dbReference>
<evidence type="ECO:0000313" key="12">
    <source>
        <dbReference type="Proteomes" id="UP000440732"/>
    </source>
</evidence>
<evidence type="ECO:0000313" key="10">
    <source>
        <dbReference type="Proteomes" id="UP000437068"/>
    </source>
</evidence>